<accession>A0ABX9QAD4</accession>
<dbReference type="EMBL" id="RAWI01000283">
    <property type="protein sequence ID" value="RKH98352.1"/>
    <property type="molecule type" value="Genomic_DNA"/>
</dbReference>
<sequence>MPWVRGPWPVITASLDADAVIDQLCIPLMELPAAAPPRGEYGQEYCGVIYAHEGRYHASWPAALETRRLSAENKDFKNCRVPRKVVDERGRTEILADYHTHPWRYSQMSIQDRWQSRQRYSFRVQMDAACTVQMYIPNIGKERPGEVFVRQGGRWVLIGRVMDKVNGTILPVSEASR</sequence>
<protein>
    <recommendedName>
        <fullName evidence="3">JAB domain-containing protein</fullName>
    </recommendedName>
</protein>
<dbReference type="SUPFAM" id="SSF102712">
    <property type="entry name" value="JAB1/MPN domain"/>
    <property type="match status" value="1"/>
</dbReference>
<organism evidence="1 2">
    <name type="scientific">Corallococcus praedator</name>
    <dbReference type="NCBI Taxonomy" id="2316724"/>
    <lineage>
        <taxon>Bacteria</taxon>
        <taxon>Pseudomonadati</taxon>
        <taxon>Myxococcota</taxon>
        <taxon>Myxococcia</taxon>
        <taxon>Myxococcales</taxon>
        <taxon>Cystobacterineae</taxon>
        <taxon>Myxococcaceae</taxon>
        <taxon>Corallococcus</taxon>
    </lineage>
</organism>
<comment type="caution">
    <text evidence="1">The sequence shown here is derived from an EMBL/GenBank/DDBJ whole genome shotgun (WGS) entry which is preliminary data.</text>
</comment>
<dbReference type="Proteomes" id="UP000278907">
    <property type="component" value="Unassembled WGS sequence"/>
</dbReference>
<proteinExistence type="predicted"/>
<keyword evidence="2" id="KW-1185">Reference proteome</keyword>
<gene>
    <name evidence="1" type="ORF">D7Y13_28960</name>
</gene>
<name>A0ABX9QAD4_9BACT</name>
<evidence type="ECO:0000313" key="2">
    <source>
        <dbReference type="Proteomes" id="UP000278907"/>
    </source>
</evidence>
<evidence type="ECO:0008006" key="3">
    <source>
        <dbReference type="Google" id="ProtNLM"/>
    </source>
</evidence>
<evidence type="ECO:0000313" key="1">
    <source>
        <dbReference type="EMBL" id="RKH98352.1"/>
    </source>
</evidence>
<reference evidence="1 2" key="1">
    <citation type="submission" date="2018-09" db="EMBL/GenBank/DDBJ databases">
        <authorList>
            <person name="Livingstone P.G."/>
            <person name="Whitworth D.E."/>
        </authorList>
    </citation>
    <scope>NUCLEOTIDE SEQUENCE [LARGE SCALE GENOMIC DNA]</scope>
    <source>
        <strain evidence="1 2">CA031B</strain>
    </source>
</reference>